<gene>
    <name evidence="5" type="ORF">PTSG_11475</name>
</gene>
<dbReference type="InterPro" id="IPR033464">
    <property type="entry name" value="CSN8_PSD8_EIF3K"/>
</dbReference>
<dbReference type="Gene3D" id="1.25.40.250">
    <property type="entry name" value="ARM repeat, domain 1"/>
    <property type="match status" value="1"/>
</dbReference>
<dbReference type="GO" id="GO:0005852">
    <property type="term" value="C:eukaryotic translation initiation factor 3 complex"/>
    <property type="evidence" value="ECO:0007669"/>
    <property type="project" value="InterPro"/>
</dbReference>
<dbReference type="InterPro" id="IPR009374">
    <property type="entry name" value="eIF3k"/>
</dbReference>
<keyword evidence="1" id="KW-0963">Cytoplasm</keyword>
<dbReference type="FunCoup" id="F2UTK3">
    <property type="interactions" value="1318"/>
</dbReference>
<dbReference type="OrthoDB" id="337745at2759"/>
<reference evidence="5" key="1">
    <citation type="submission" date="2009-08" db="EMBL/GenBank/DDBJ databases">
        <title>Annotation of Salpingoeca rosetta.</title>
        <authorList>
            <consortium name="The Broad Institute Genome Sequencing Platform"/>
            <person name="Russ C."/>
            <person name="Cuomo C."/>
            <person name="Burger G."/>
            <person name="Gray M.W."/>
            <person name="Holland P.W.H."/>
            <person name="King N."/>
            <person name="Lang F.B.F."/>
            <person name="Roger A.J."/>
            <person name="Ruiz-Trillo I."/>
            <person name="Young S.K."/>
            <person name="Zeng Q."/>
            <person name="Gargeya S."/>
            <person name="Alvarado L."/>
            <person name="Berlin A."/>
            <person name="Chapman S.B."/>
            <person name="Chen Z."/>
            <person name="Freedman E."/>
            <person name="Gellesch M."/>
            <person name="Goldberg J."/>
            <person name="Griggs A."/>
            <person name="Gujja S."/>
            <person name="Heilman E."/>
            <person name="Heiman D."/>
            <person name="Howarth C."/>
            <person name="Mehta T."/>
            <person name="Neiman D."/>
            <person name="Pearson M."/>
            <person name="Roberts A."/>
            <person name="Saif S."/>
            <person name="Shea T."/>
            <person name="Shenoy N."/>
            <person name="Sisk P."/>
            <person name="Stolte C."/>
            <person name="Sykes S."/>
            <person name="White J."/>
            <person name="Yandava C."/>
            <person name="Haas B."/>
            <person name="Nusbaum C."/>
            <person name="Birren B."/>
        </authorList>
    </citation>
    <scope>NUCLEOTIDE SEQUENCE [LARGE SCALE GENOMIC DNA]</scope>
    <source>
        <strain evidence="5">ATCC 50818</strain>
    </source>
</reference>
<organism evidence="6">
    <name type="scientific">Salpingoeca rosetta (strain ATCC 50818 / BSB-021)</name>
    <dbReference type="NCBI Taxonomy" id="946362"/>
    <lineage>
        <taxon>Eukaryota</taxon>
        <taxon>Choanoflagellata</taxon>
        <taxon>Craspedida</taxon>
        <taxon>Salpingoecidae</taxon>
        <taxon>Salpingoeca</taxon>
    </lineage>
</organism>
<dbReference type="EMBL" id="GL833056">
    <property type="protein sequence ID" value="EGD72976.1"/>
    <property type="molecule type" value="Genomic_DNA"/>
</dbReference>
<evidence type="ECO:0000313" key="5">
    <source>
        <dbReference type="EMBL" id="EGD72976.1"/>
    </source>
</evidence>
<dbReference type="RefSeq" id="XP_004987502.1">
    <property type="nucleotide sequence ID" value="XM_004987445.1"/>
</dbReference>
<protein>
    <recommendedName>
        <fullName evidence="4">PCI domain-containing protein</fullName>
    </recommendedName>
</protein>
<dbReference type="GO" id="GO:0006446">
    <property type="term" value="P:regulation of translational initiation"/>
    <property type="evidence" value="ECO:0007669"/>
    <property type="project" value="InterPro"/>
</dbReference>
<evidence type="ECO:0000256" key="3">
    <source>
        <dbReference type="ARBA" id="ARBA00022917"/>
    </source>
</evidence>
<feature type="non-terminal residue" evidence="5">
    <location>
        <position position="198"/>
    </location>
</feature>
<dbReference type="PANTHER" id="PTHR13022:SF0">
    <property type="entry name" value="EUKARYOTIC TRANSLATION INITIATION FACTOR 3 SUBUNIT K"/>
    <property type="match status" value="1"/>
</dbReference>
<dbReference type="GO" id="GO:0003743">
    <property type="term" value="F:translation initiation factor activity"/>
    <property type="evidence" value="ECO:0007669"/>
    <property type="project" value="UniProtKB-KW"/>
</dbReference>
<evidence type="ECO:0000313" key="6">
    <source>
        <dbReference type="Proteomes" id="UP000007799"/>
    </source>
</evidence>
<evidence type="ECO:0000256" key="2">
    <source>
        <dbReference type="ARBA" id="ARBA00022540"/>
    </source>
</evidence>
<dbReference type="KEGG" id="sre:PTSG_11475"/>
<evidence type="ECO:0000259" key="4">
    <source>
        <dbReference type="PROSITE" id="PS50250"/>
    </source>
</evidence>
<dbReference type="Gene3D" id="1.10.10.10">
    <property type="entry name" value="Winged helix-like DNA-binding domain superfamily/Winged helix DNA-binding domain"/>
    <property type="match status" value="1"/>
</dbReference>
<keyword evidence="3" id="KW-0648">Protein biosynthesis</keyword>
<proteinExistence type="predicted"/>
<dbReference type="InterPro" id="IPR000717">
    <property type="entry name" value="PCI_dom"/>
</dbReference>
<feature type="domain" description="PCI" evidence="4">
    <location>
        <begin position="35"/>
        <end position="198"/>
    </location>
</feature>
<dbReference type="AlphaFoldDB" id="F2UTK3"/>
<dbReference type="InterPro" id="IPR036388">
    <property type="entry name" value="WH-like_DNA-bd_sf"/>
</dbReference>
<name>F2UTK3_SALR5</name>
<dbReference type="PROSITE" id="PS50250">
    <property type="entry name" value="PCI"/>
    <property type="match status" value="1"/>
</dbReference>
<dbReference type="STRING" id="946362.F2UTK3"/>
<keyword evidence="2" id="KW-0396">Initiation factor</keyword>
<dbReference type="Pfam" id="PF10075">
    <property type="entry name" value="CSN8_PSD8_EIF3K"/>
    <property type="match status" value="1"/>
</dbReference>
<dbReference type="eggNOG" id="KOG3252">
    <property type="taxonomic scope" value="Eukaryota"/>
</dbReference>
<dbReference type="SUPFAM" id="SSF48371">
    <property type="entry name" value="ARM repeat"/>
    <property type="match status" value="1"/>
</dbReference>
<dbReference type="InterPro" id="IPR016020">
    <property type="entry name" value="Transl_init_fac_sub12_N_euk"/>
</dbReference>
<keyword evidence="6" id="KW-1185">Reference proteome</keyword>
<dbReference type="GeneID" id="16068020"/>
<dbReference type="GO" id="GO:0043022">
    <property type="term" value="F:ribosome binding"/>
    <property type="evidence" value="ECO:0007669"/>
    <property type="project" value="InterPro"/>
</dbReference>
<dbReference type="Proteomes" id="UP000007799">
    <property type="component" value="Unassembled WGS sequence"/>
</dbReference>
<dbReference type="InParanoid" id="F2UTK3"/>
<evidence type="ECO:0000256" key="1">
    <source>
        <dbReference type="ARBA" id="ARBA00022490"/>
    </source>
</evidence>
<sequence length="198" mass="23127">MDEVHELLETFEQYDNVHLPRLVQTLHATIEGRDFDLDIANAILRLYRFYPSDFDADTAASILMGALMQLPENDFTLCLSLLHPSSLEHEKVKQVLHMHELLETCDFVEFWAYLREHEDLLDLKLKSPVEYDDLTDEEYERMQNGEEVEPRILHEEMVLTCHLSDFKTSILEYIAHIVTATYQTIPKSTIEKLTGDLD</sequence>
<accession>F2UTK3</accession>
<dbReference type="InterPro" id="IPR016024">
    <property type="entry name" value="ARM-type_fold"/>
</dbReference>
<dbReference type="PANTHER" id="PTHR13022">
    <property type="entry name" value="EUKARYOTIC TRANSLATION INITIATION FACTOR 3 SUBUNIT 11"/>
    <property type="match status" value="1"/>
</dbReference>